<keyword evidence="5" id="KW-1185">Reference proteome</keyword>
<evidence type="ECO:0000259" key="3">
    <source>
        <dbReference type="SMART" id="SM00563"/>
    </source>
</evidence>
<dbReference type="EMBL" id="BAABRU010000005">
    <property type="protein sequence ID" value="GAA5527796.1"/>
    <property type="molecule type" value="Genomic_DNA"/>
</dbReference>
<dbReference type="Proteomes" id="UP001428290">
    <property type="component" value="Unassembled WGS sequence"/>
</dbReference>
<gene>
    <name evidence="4" type="primary">plsC</name>
    <name evidence="4" type="ORF">Hgul01_01589</name>
</gene>
<dbReference type="GO" id="GO:0016746">
    <property type="term" value="F:acyltransferase activity"/>
    <property type="evidence" value="ECO:0007669"/>
    <property type="project" value="UniProtKB-KW"/>
</dbReference>
<evidence type="ECO:0000313" key="4">
    <source>
        <dbReference type="EMBL" id="GAA5527796.1"/>
    </source>
</evidence>
<keyword evidence="2 4" id="KW-0012">Acyltransferase</keyword>
<name>A0ABP9WZ04_9CHLR</name>
<dbReference type="SUPFAM" id="SSF69593">
    <property type="entry name" value="Glycerol-3-phosphate (1)-acyltransferase"/>
    <property type="match status" value="1"/>
</dbReference>
<keyword evidence="1" id="KW-0808">Transferase</keyword>
<feature type="domain" description="Phospholipid/glycerol acyltransferase" evidence="3">
    <location>
        <begin position="37"/>
        <end position="149"/>
    </location>
</feature>
<dbReference type="CDD" id="cd07989">
    <property type="entry name" value="LPLAT_AGPAT-like"/>
    <property type="match status" value="1"/>
</dbReference>
<protein>
    <submittedName>
        <fullName evidence="4">1-acyl-sn-glycerol-3-phosphate acyltransferase</fullName>
    </submittedName>
</protein>
<evidence type="ECO:0000313" key="5">
    <source>
        <dbReference type="Proteomes" id="UP001428290"/>
    </source>
</evidence>
<organism evidence="4 5">
    <name type="scientific">Herpetosiphon gulosus</name>
    <dbReference type="NCBI Taxonomy" id="1973496"/>
    <lineage>
        <taxon>Bacteria</taxon>
        <taxon>Bacillati</taxon>
        <taxon>Chloroflexota</taxon>
        <taxon>Chloroflexia</taxon>
        <taxon>Herpetosiphonales</taxon>
        <taxon>Herpetosiphonaceae</taxon>
        <taxon>Herpetosiphon</taxon>
    </lineage>
</organism>
<evidence type="ECO:0000256" key="1">
    <source>
        <dbReference type="ARBA" id="ARBA00022679"/>
    </source>
</evidence>
<dbReference type="PANTHER" id="PTHR10434:SF11">
    <property type="entry name" value="1-ACYL-SN-GLYCEROL-3-PHOSPHATE ACYLTRANSFERASE"/>
    <property type="match status" value="1"/>
</dbReference>
<accession>A0ABP9WZ04</accession>
<dbReference type="RefSeq" id="WP_345721413.1">
    <property type="nucleotide sequence ID" value="NZ_BAABRU010000005.1"/>
</dbReference>
<proteinExistence type="predicted"/>
<evidence type="ECO:0000256" key="2">
    <source>
        <dbReference type="ARBA" id="ARBA00023315"/>
    </source>
</evidence>
<dbReference type="SMART" id="SM00563">
    <property type="entry name" value="PlsC"/>
    <property type="match status" value="1"/>
</dbReference>
<reference evidence="4 5" key="1">
    <citation type="submission" date="2024-02" db="EMBL/GenBank/DDBJ databases">
        <title>Herpetosiphon gulosus NBRC 112829.</title>
        <authorList>
            <person name="Ichikawa N."/>
            <person name="Katano-Makiyama Y."/>
            <person name="Hidaka K."/>
        </authorList>
    </citation>
    <scope>NUCLEOTIDE SEQUENCE [LARGE SCALE GENOMIC DNA]</scope>
    <source>
        <strain evidence="4 5">NBRC 112829</strain>
    </source>
</reference>
<comment type="caution">
    <text evidence="4">The sequence shown here is derived from an EMBL/GenBank/DDBJ whole genome shotgun (WGS) entry which is preliminary data.</text>
</comment>
<sequence>MSRFYRFYHYLAKVLFFIFTRRVIVRGSQHSPKHGAAILISNHISYSDPATIIGYVKRHVYFMTKAEMFDGGFMDWVITRAGAFPVRRGEADRTAFRRALQLLSQGQCIGLYPEGTRSTTRTLQQARAGVVLLAKQSGAPIIPIAITGMERVFLGKFPWFGRPTVTITIGKPQTLEQLAQNNLPIAHQHDYLAEQIMAQVAALLPQAYGGTNVSQLSYE</sequence>
<dbReference type="Pfam" id="PF01553">
    <property type="entry name" value="Acyltransferase"/>
    <property type="match status" value="1"/>
</dbReference>
<dbReference type="InterPro" id="IPR002123">
    <property type="entry name" value="Plipid/glycerol_acylTrfase"/>
</dbReference>
<dbReference type="PANTHER" id="PTHR10434">
    <property type="entry name" value="1-ACYL-SN-GLYCEROL-3-PHOSPHATE ACYLTRANSFERASE"/>
    <property type="match status" value="1"/>
</dbReference>